<evidence type="ECO:0000313" key="13">
    <source>
        <dbReference type="Proteomes" id="UP000219994"/>
    </source>
</evidence>
<dbReference type="Pfam" id="PF02771">
    <property type="entry name" value="Acyl-CoA_dh_N"/>
    <property type="match status" value="1"/>
</dbReference>
<dbReference type="GO" id="GO:0055088">
    <property type="term" value="P:lipid homeostasis"/>
    <property type="evidence" value="ECO:0007669"/>
    <property type="project" value="TreeGrafter"/>
</dbReference>
<protein>
    <submittedName>
        <fullName evidence="12">Acyl-CoA dehydrogenase</fullName>
    </submittedName>
</protein>
<evidence type="ECO:0000256" key="1">
    <source>
        <dbReference type="ARBA" id="ARBA00001974"/>
    </source>
</evidence>
<feature type="domain" description="Acyl-CoA oxidase/dehydrogenase middle" evidence="9">
    <location>
        <begin position="136"/>
        <end position="245"/>
    </location>
</feature>
<dbReference type="SUPFAM" id="SSF56645">
    <property type="entry name" value="Acyl-CoA dehydrogenase NM domain-like"/>
    <property type="match status" value="1"/>
</dbReference>
<evidence type="ECO:0000259" key="9">
    <source>
        <dbReference type="Pfam" id="PF02770"/>
    </source>
</evidence>
<dbReference type="InterPro" id="IPR037069">
    <property type="entry name" value="AcylCoA_DH/ox_N_sf"/>
</dbReference>
<dbReference type="AlphaFoldDB" id="A0A2A6FP06"/>
<feature type="domain" description="Acyl-CoA dehydrogenase/oxidase N-terminal" evidence="10">
    <location>
        <begin position="24"/>
        <end position="130"/>
    </location>
</feature>
<dbReference type="InterPro" id="IPR055060">
    <property type="entry name" value="ACOX_C_alpha1"/>
</dbReference>
<dbReference type="PIRSF" id="PIRSF000168">
    <property type="entry name" value="Acyl-CoA_oxidase"/>
    <property type="match status" value="1"/>
</dbReference>
<feature type="domain" description="Acyl-CoA oxidase C-terminal" evidence="8">
    <location>
        <begin position="562"/>
        <end position="679"/>
    </location>
</feature>
<dbReference type="InterPro" id="IPR012258">
    <property type="entry name" value="Acyl-CoA_oxidase"/>
</dbReference>
<dbReference type="Proteomes" id="UP000219994">
    <property type="component" value="Unassembled WGS sequence"/>
</dbReference>
<proteinExistence type="inferred from homology"/>
<dbReference type="InterPro" id="IPR006091">
    <property type="entry name" value="Acyl-CoA_Oxase/DH_mid-dom"/>
</dbReference>
<evidence type="ECO:0000256" key="3">
    <source>
        <dbReference type="ARBA" id="ARBA00022630"/>
    </source>
</evidence>
<dbReference type="GO" id="GO:0003997">
    <property type="term" value="F:acyl-CoA oxidase activity"/>
    <property type="evidence" value="ECO:0007669"/>
    <property type="project" value="InterPro"/>
</dbReference>
<dbReference type="Pfam" id="PF01756">
    <property type="entry name" value="ACOX"/>
    <property type="match status" value="1"/>
</dbReference>
<evidence type="ECO:0000259" key="11">
    <source>
        <dbReference type="Pfam" id="PF22924"/>
    </source>
</evidence>
<evidence type="ECO:0000313" key="12">
    <source>
        <dbReference type="EMBL" id="PDQ34479.1"/>
    </source>
</evidence>
<organism evidence="12 13">
    <name type="scientific">Candidatus Lumbricidiphila eiseniae</name>
    <dbReference type="NCBI Taxonomy" id="1969409"/>
    <lineage>
        <taxon>Bacteria</taxon>
        <taxon>Bacillati</taxon>
        <taxon>Actinomycetota</taxon>
        <taxon>Actinomycetes</taxon>
        <taxon>Micrococcales</taxon>
        <taxon>Microbacteriaceae</taxon>
        <taxon>Candidatus Lumbricidiphila</taxon>
    </lineage>
</organism>
<dbReference type="InterPro" id="IPR009100">
    <property type="entry name" value="AcylCoA_DH/oxidase_NM_dom_sf"/>
</dbReference>
<keyword evidence="4" id="KW-0274">FAD</keyword>
<feature type="domain" description="Acyl-CoA oxidase C-alpha1" evidence="11">
    <location>
        <begin position="403"/>
        <end position="476"/>
    </location>
</feature>
<evidence type="ECO:0000259" key="8">
    <source>
        <dbReference type="Pfam" id="PF01756"/>
    </source>
</evidence>
<dbReference type="GO" id="GO:0005504">
    <property type="term" value="F:fatty acid binding"/>
    <property type="evidence" value="ECO:0007669"/>
    <property type="project" value="TreeGrafter"/>
</dbReference>
<feature type="domain" description="Acyl-CoA oxidase C-alpha1" evidence="11">
    <location>
        <begin position="281"/>
        <end position="364"/>
    </location>
</feature>
<dbReference type="PANTHER" id="PTHR10909:SF352">
    <property type="entry name" value="ACYL-COENZYME A OXIDASE-LIKE PROTEIN"/>
    <property type="match status" value="1"/>
</dbReference>
<dbReference type="GO" id="GO:0071949">
    <property type="term" value="F:FAD binding"/>
    <property type="evidence" value="ECO:0007669"/>
    <property type="project" value="InterPro"/>
</dbReference>
<reference evidence="13" key="1">
    <citation type="submission" date="2017-03" db="EMBL/GenBank/DDBJ databases">
        <authorList>
            <person name="Lund M.B."/>
        </authorList>
    </citation>
    <scope>NUCLEOTIDE SEQUENCE [LARGE SCALE GENOMIC DNA]</scope>
</reference>
<evidence type="ECO:0000256" key="2">
    <source>
        <dbReference type="ARBA" id="ARBA00006288"/>
    </source>
</evidence>
<gene>
    <name evidence="12" type="ORF">B5766_11160</name>
</gene>
<keyword evidence="5" id="KW-0276">Fatty acid metabolism</keyword>
<dbReference type="InterPro" id="IPR046373">
    <property type="entry name" value="Acyl-CoA_Oxase/DH_mid-dom_sf"/>
</dbReference>
<keyword evidence="6" id="KW-0560">Oxidoreductase</keyword>
<keyword evidence="7" id="KW-0443">Lipid metabolism</keyword>
<dbReference type="GO" id="GO:0033540">
    <property type="term" value="P:fatty acid beta-oxidation using acyl-CoA oxidase"/>
    <property type="evidence" value="ECO:0007669"/>
    <property type="project" value="TreeGrafter"/>
</dbReference>
<evidence type="ECO:0000256" key="4">
    <source>
        <dbReference type="ARBA" id="ARBA00022827"/>
    </source>
</evidence>
<dbReference type="FunFam" id="1.20.140.10:FF:000007">
    <property type="entry name" value="Acyl-coenzyme A oxidase"/>
    <property type="match status" value="1"/>
</dbReference>
<dbReference type="Gene3D" id="1.20.140.10">
    <property type="entry name" value="Butyryl-CoA Dehydrogenase, subunit A, domain 3"/>
    <property type="match status" value="2"/>
</dbReference>
<evidence type="ECO:0000259" key="10">
    <source>
        <dbReference type="Pfam" id="PF02771"/>
    </source>
</evidence>
<dbReference type="Gene3D" id="1.10.540.10">
    <property type="entry name" value="Acyl-CoA dehydrogenase/oxidase, N-terminal domain"/>
    <property type="match status" value="1"/>
</dbReference>
<comment type="similarity">
    <text evidence="2">Belongs to the acyl-CoA oxidase family.</text>
</comment>
<dbReference type="Gene3D" id="2.40.110.10">
    <property type="entry name" value="Butyryl-CoA Dehydrogenase, subunit A, domain 2"/>
    <property type="match status" value="1"/>
</dbReference>
<comment type="caution">
    <text evidence="12">The sequence shown here is derived from an EMBL/GenBank/DDBJ whole genome shotgun (WGS) entry which is preliminary data.</text>
</comment>
<sequence length="689" mass="74235">MASNPPYRVNVEALHEQLLGTWASVRREARARCARPELHRIEGLTAAEHRERVFGQLKLLVELGAVHRAFPTSLGGQDDPGGNLAAFEELIIADPSLQIKAGVQWGLFGAAVLHLGTSYHHARFLPDIMSLAVPGAFAMTETGHGSDVQSLGTTATYDPTSREFVITTPSRAAWKDYIGNAAVDGTAAVVFAQLITRGQSHGVHALYVPIRDESGAFLPGVGGEDNGLKGGLNGIDNGRLHFTEVRVPRRNLLNRYGDVAEDGTYSSPIESPGRRFFTMLSTLVQGRVSLDGAATNAAAMAITIAVTYGNRRHQFAPGHGEDEMLLLDYQHHQRRLLPKLAATYAHVFAHDELLVAFDEVFSATAALAAADPVVESTDSAAELADPVAAGPVAADPTVASDDKQEQSAVLEILAAAFKPLSTWHALDTLQVCREASGGAGYLAENRLVGLRQDLDVYATFEGDNTVLLQLVAKQLVAGYAALVNGIGLPRAIGHMTGVVITNMFQELGVRRLGQRLIDGGSLARAMSRVQDVSTQHALLAGRLESMIIEFMSPPGRGSSKSRSGADVEVFPNRHQSELIDIARAYGELQVWEAFTKAVDKIEDLGTREVVGWLRDLYGLGLLEQNLAWYLLRGRLSAQRARAVSAHIDKLLAALRPHAQDLVDAFGFTDDHLRATIAASEPRGSTHRPV</sequence>
<name>A0A2A6FP06_9MICO</name>
<comment type="cofactor">
    <cofactor evidence="1">
        <name>FAD</name>
        <dbReference type="ChEBI" id="CHEBI:57692"/>
    </cofactor>
</comment>
<evidence type="ECO:0000256" key="5">
    <source>
        <dbReference type="ARBA" id="ARBA00022832"/>
    </source>
</evidence>
<dbReference type="InterPro" id="IPR002655">
    <property type="entry name" value="Acyl-CoA_oxidase_C"/>
</dbReference>
<dbReference type="Pfam" id="PF22924">
    <property type="entry name" value="ACOX_C_alpha1"/>
    <property type="match status" value="2"/>
</dbReference>
<evidence type="ECO:0000256" key="6">
    <source>
        <dbReference type="ARBA" id="ARBA00023002"/>
    </source>
</evidence>
<evidence type="ECO:0000256" key="7">
    <source>
        <dbReference type="ARBA" id="ARBA00023098"/>
    </source>
</evidence>
<dbReference type="EMBL" id="NAEP01000052">
    <property type="protein sequence ID" value="PDQ34479.1"/>
    <property type="molecule type" value="Genomic_DNA"/>
</dbReference>
<dbReference type="InterPro" id="IPR013786">
    <property type="entry name" value="AcylCoA_DH/ox_N"/>
</dbReference>
<dbReference type="Pfam" id="PF02770">
    <property type="entry name" value="Acyl-CoA_dh_M"/>
    <property type="match status" value="1"/>
</dbReference>
<dbReference type="SUPFAM" id="SSF47203">
    <property type="entry name" value="Acyl-CoA dehydrogenase C-terminal domain-like"/>
    <property type="match status" value="2"/>
</dbReference>
<accession>A0A2A6FP06</accession>
<keyword evidence="3" id="KW-0285">Flavoprotein</keyword>
<dbReference type="PANTHER" id="PTHR10909">
    <property type="entry name" value="ELECTRON TRANSPORT OXIDOREDUCTASE"/>
    <property type="match status" value="1"/>
</dbReference>
<dbReference type="FunFam" id="2.40.110.10:FF:000005">
    <property type="entry name" value="Acyl-coenzyme A oxidase"/>
    <property type="match status" value="1"/>
</dbReference>
<dbReference type="InterPro" id="IPR036250">
    <property type="entry name" value="AcylCo_DH-like_C"/>
</dbReference>